<evidence type="ECO:0008006" key="3">
    <source>
        <dbReference type="Google" id="ProtNLM"/>
    </source>
</evidence>
<dbReference type="AlphaFoldDB" id="A0AB33VAJ6"/>
<organism evidence="1 2">
    <name type="scientific">Ralstonia solanacearum (strain UW551)</name>
    <dbReference type="NCBI Taxonomy" id="342110"/>
    <lineage>
        <taxon>Bacteria</taxon>
        <taxon>Pseudomonadati</taxon>
        <taxon>Pseudomonadota</taxon>
        <taxon>Betaproteobacteria</taxon>
        <taxon>Burkholderiales</taxon>
        <taxon>Burkholderiaceae</taxon>
        <taxon>Ralstonia</taxon>
        <taxon>Ralstonia solanacearum species complex</taxon>
    </lineage>
</organism>
<sequence>MSACLPRRSFRSGFLPTVVLVFVVSRFSVDTSCFCASLFVIVTLPAEMAACATPLWLPLSLCGIIGLTPPVFLPDSWPEVGLLFVPPKVPPMDTPIESALYSEWFLTSLHVSVPVVNWFLSGVAVLAITAPFRSVLPLTLMSKPPSPARMPDCSVTLAYVPSARPRLALKLAEPPPWLMLKPPPMLSCLACVSDVSWRLARFRLPPTSAMTLPPLTTPP</sequence>
<gene>
    <name evidence="1" type="ORF">RRSL_01590</name>
</gene>
<dbReference type="EMBL" id="AAKL01000040">
    <property type="protein sequence ID" value="EAP71878.1"/>
    <property type="molecule type" value="Genomic_DNA"/>
</dbReference>
<dbReference type="Proteomes" id="UP000005933">
    <property type="component" value="Unassembled WGS sequence"/>
</dbReference>
<evidence type="ECO:0000313" key="2">
    <source>
        <dbReference type="Proteomes" id="UP000005933"/>
    </source>
</evidence>
<reference evidence="1 2" key="1">
    <citation type="journal article" date="2006" name="Mol. Plant Microbe Interact.">
        <title>Identification of open reading frames unique to a select agent: Ralstonia solanacearum race 3 biovar 2.</title>
        <authorList>
            <person name="Gabriel D.W."/>
            <person name="Allen C."/>
            <person name="Schell M."/>
            <person name="Denny T.P."/>
            <person name="Greenberg J.T."/>
            <person name="Duan Y.P."/>
            <person name="Flores-Cruz Z."/>
            <person name="Huang Q."/>
            <person name="Clifford J.M."/>
            <person name="Presting G."/>
            <person name="Gonzalez E.T."/>
            <person name="Reddy J."/>
            <person name="Elphinstone J."/>
            <person name="Swanson J."/>
            <person name="Yao J."/>
            <person name="Mulholland V."/>
            <person name="Liu L."/>
            <person name="Farmerie W."/>
            <person name="Patnaikuni M."/>
            <person name="Balogh B."/>
            <person name="Norman D."/>
            <person name="Alvarez A."/>
            <person name="Castillo J.A."/>
            <person name="Jones J."/>
            <person name="Saddler G."/>
            <person name="Walunas T."/>
            <person name="Zhukov A."/>
            <person name="Mikhailova N."/>
        </authorList>
    </citation>
    <scope>NUCLEOTIDE SEQUENCE [LARGE SCALE GENOMIC DNA]</scope>
    <source>
        <strain evidence="1 2">UW551</strain>
    </source>
</reference>
<accession>A0AB33VAJ6</accession>
<evidence type="ECO:0000313" key="1">
    <source>
        <dbReference type="EMBL" id="EAP71878.1"/>
    </source>
</evidence>
<comment type="caution">
    <text evidence="1">The sequence shown here is derived from an EMBL/GenBank/DDBJ whole genome shotgun (WGS) entry which is preliminary data.</text>
</comment>
<proteinExistence type="predicted"/>
<protein>
    <recommendedName>
        <fullName evidence="3">Transmembrane protein</fullName>
    </recommendedName>
</protein>
<name>A0AB33VAJ6_RALSU</name>